<dbReference type="Gene3D" id="1.20.120.1220">
    <property type="match status" value="1"/>
</dbReference>
<dbReference type="PANTHER" id="PTHR30487:SF0">
    <property type="entry name" value="PREPILIN LEADER PEPTIDASE_N-METHYLTRANSFERASE-RELATED"/>
    <property type="match status" value="1"/>
</dbReference>
<sequence>MEVPSPASLRDAGTCRPALRNGGNMLLSIQSAVFIVLMAAAAGSDLRTGRIPNKLTGAGLAAALILLAPSGPAALWGGVAGAALAFALTFPLFALRALGGGDVKLLTVAGAFLGTGRVLPALLATALAGGVLALAEAGRRGVLLPVLFRSRQLAGNLATLGRAGERMTLASPGAVTIPYGVAIAVGALAAWFR</sequence>
<keyword evidence="2" id="KW-0812">Transmembrane</keyword>
<dbReference type="GO" id="GO:0004190">
    <property type="term" value="F:aspartic-type endopeptidase activity"/>
    <property type="evidence" value="ECO:0007669"/>
    <property type="project" value="InterPro"/>
</dbReference>
<dbReference type="EMBL" id="CADCTW010000089">
    <property type="protein sequence ID" value="CAA9317470.1"/>
    <property type="molecule type" value="Genomic_DNA"/>
</dbReference>
<evidence type="ECO:0000259" key="3">
    <source>
        <dbReference type="Pfam" id="PF01478"/>
    </source>
</evidence>
<evidence type="ECO:0000313" key="4">
    <source>
        <dbReference type="EMBL" id="CAA9317470.1"/>
    </source>
</evidence>
<dbReference type="GO" id="GO:0006465">
    <property type="term" value="P:signal peptide processing"/>
    <property type="evidence" value="ECO:0007669"/>
    <property type="project" value="TreeGrafter"/>
</dbReference>
<dbReference type="InterPro" id="IPR050882">
    <property type="entry name" value="Prepilin_peptidase/N-MTase"/>
</dbReference>
<dbReference type="GO" id="GO:0005886">
    <property type="term" value="C:plasma membrane"/>
    <property type="evidence" value="ECO:0007669"/>
    <property type="project" value="TreeGrafter"/>
</dbReference>
<name>A0A6J4KXD5_9BACT</name>
<keyword evidence="2" id="KW-1133">Transmembrane helix</keyword>
<evidence type="ECO:0000256" key="2">
    <source>
        <dbReference type="SAM" id="Phobius"/>
    </source>
</evidence>
<feature type="transmembrane region" description="Helical" evidence="2">
    <location>
        <begin position="169"/>
        <end position="192"/>
    </location>
</feature>
<dbReference type="AlphaFoldDB" id="A0A6J4KXD5"/>
<protein>
    <submittedName>
        <fullName evidence="4">Type IV prepilin peptidase TadV/CpaA</fullName>
    </submittedName>
</protein>
<feature type="transmembrane region" description="Helical" evidence="2">
    <location>
        <begin position="74"/>
        <end position="93"/>
    </location>
</feature>
<accession>A0A6J4KXD5</accession>
<dbReference type="PANTHER" id="PTHR30487">
    <property type="entry name" value="TYPE 4 PREPILIN-LIKE PROTEINS LEADER PEPTIDE-PROCESSING ENZYME"/>
    <property type="match status" value="1"/>
</dbReference>
<proteinExistence type="inferred from homology"/>
<evidence type="ECO:0000256" key="1">
    <source>
        <dbReference type="ARBA" id="ARBA00005801"/>
    </source>
</evidence>
<dbReference type="InterPro" id="IPR000045">
    <property type="entry name" value="Prepilin_IV_endopep_pep"/>
</dbReference>
<keyword evidence="2" id="KW-0472">Membrane</keyword>
<gene>
    <name evidence="4" type="ORF">AVDCRST_MAG68-2736</name>
</gene>
<comment type="similarity">
    <text evidence="1">Belongs to the peptidase A24 family.</text>
</comment>
<organism evidence="4">
    <name type="scientific">uncultured Gemmatimonadota bacterium</name>
    <dbReference type="NCBI Taxonomy" id="203437"/>
    <lineage>
        <taxon>Bacteria</taxon>
        <taxon>Pseudomonadati</taxon>
        <taxon>Gemmatimonadota</taxon>
        <taxon>environmental samples</taxon>
    </lineage>
</organism>
<reference evidence="4" key="1">
    <citation type="submission" date="2020-02" db="EMBL/GenBank/DDBJ databases">
        <authorList>
            <person name="Meier V. D."/>
        </authorList>
    </citation>
    <scope>NUCLEOTIDE SEQUENCE</scope>
    <source>
        <strain evidence="4">AVDCRST_MAG68</strain>
    </source>
</reference>
<feature type="domain" description="Prepilin type IV endopeptidase peptidase" evidence="3">
    <location>
        <begin position="33"/>
        <end position="134"/>
    </location>
</feature>
<feature type="transmembrane region" description="Helical" evidence="2">
    <location>
        <begin position="105"/>
        <end position="135"/>
    </location>
</feature>
<dbReference type="Pfam" id="PF01478">
    <property type="entry name" value="Peptidase_A24"/>
    <property type="match status" value="1"/>
</dbReference>
<feature type="transmembrane region" description="Helical" evidence="2">
    <location>
        <begin position="25"/>
        <end position="44"/>
    </location>
</feature>